<evidence type="ECO:0000313" key="11">
    <source>
        <dbReference type="Proteomes" id="UP000659496"/>
    </source>
</evidence>
<feature type="domain" description="Flagellar assembly protein FliH/Type III secretion system HrpE" evidence="9">
    <location>
        <begin position="119"/>
        <end position="245"/>
    </location>
</feature>
<keyword evidence="4" id="KW-1005">Bacterial flagellum biogenesis</keyword>
<evidence type="ECO:0000256" key="8">
    <source>
        <dbReference type="SAM" id="Coils"/>
    </source>
</evidence>
<evidence type="ECO:0000256" key="3">
    <source>
        <dbReference type="ARBA" id="ARBA00022448"/>
    </source>
</evidence>
<evidence type="ECO:0000256" key="6">
    <source>
        <dbReference type="ARBA" id="ARBA00023225"/>
    </source>
</evidence>
<dbReference type="PANTHER" id="PTHR34982">
    <property type="entry name" value="YOP PROTEINS TRANSLOCATION PROTEIN L"/>
    <property type="match status" value="1"/>
</dbReference>
<comment type="similarity">
    <text evidence="2">Belongs to the FliH family.</text>
</comment>
<comment type="function">
    <text evidence="1">Needed for flagellar regrowth and assembly.</text>
</comment>
<keyword evidence="6" id="KW-1006">Bacterial flagellum protein export</keyword>
<protein>
    <recommendedName>
        <fullName evidence="7">Flagellar assembly protein FliH</fullName>
    </recommendedName>
</protein>
<keyword evidence="10" id="KW-0969">Cilium</keyword>
<dbReference type="Proteomes" id="UP000659496">
    <property type="component" value="Unassembled WGS sequence"/>
</dbReference>
<accession>A0ABR8PG49</accession>
<sequence length="258" mass="29612">MSNIYRPDTNKVKGVKKIGIRNLRPVNEASVESPSSSQLNLAEVIIERDRLLNEARTQAGIEKAAIEQMRETAHDDIDAMRNAWEAEKAELQQRAYEEAFQVGYEEGTKKSISDMQDTIEKANDTIEMAQKNGQSYLDHQERLILEIAMKSAERILGHALQEDSDLYLSIVKRGLKEVREMREVKVYVSPQYYKLVSDSREELASIFPPDVPMLVFVNDEFEDTECYIETNHGRIVVSIDEQLNEMKERLVELLESEG</sequence>
<dbReference type="PANTHER" id="PTHR34982:SF1">
    <property type="entry name" value="FLAGELLAR ASSEMBLY PROTEIN FLIH"/>
    <property type="match status" value="1"/>
</dbReference>
<reference evidence="10 11" key="1">
    <citation type="submission" date="2020-08" db="EMBL/GenBank/DDBJ databases">
        <title>A Genomic Blueprint of the Chicken Gut Microbiome.</title>
        <authorList>
            <person name="Gilroy R."/>
            <person name="Ravi A."/>
            <person name="Getino M."/>
            <person name="Pursley I."/>
            <person name="Horton D.L."/>
            <person name="Alikhan N.-F."/>
            <person name="Baker D."/>
            <person name="Gharbi K."/>
            <person name="Hall N."/>
            <person name="Watson M."/>
            <person name="Adriaenssens E.M."/>
            <person name="Foster-Nyarko E."/>
            <person name="Jarju S."/>
            <person name="Secka A."/>
            <person name="Antonio M."/>
            <person name="Oren A."/>
            <person name="Chaudhuri R."/>
            <person name="La Ragione R.M."/>
            <person name="Hildebrand F."/>
            <person name="Pallen M.J."/>
        </authorList>
    </citation>
    <scope>NUCLEOTIDE SEQUENCE [LARGE SCALE GENOMIC DNA]</scope>
    <source>
        <strain evidence="10 11">Sa3CUA8</strain>
    </source>
</reference>
<name>A0ABR8PG49_9BACL</name>
<dbReference type="EMBL" id="JACSQY010000001">
    <property type="protein sequence ID" value="MBD7907132.1"/>
    <property type="molecule type" value="Genomic_DNA"/>
</dbReference>
<keyword evidence="5" id="KW-0653">Protein transport</keyword>
<evidence type="ECO:0000259" key="9">
    <source>
        <dbReference type="Pfam" id="PF02108"/>
    </source>
</evidence>
<evidence type="ECO:0000256" key="2">
    <source>
        <dbReference type="ARBA" id="ARBA00006602"/>
    </source>
</evidence>
<comment type="caution">
    <text evidence="10">The sequence shown here is derived from an EMBL/GenBank/DDBJ whole genome shotgun (WGS) entry which is preliminary data.</text>
</comment>
<proteinExistence type="inferred from homology"/>
<dbReference type="InterPro" id="IPR051472">
    <property type="entry name" value="T3SS_Stator/FliH"/>
</dbReference>
<keyword evidence="8" id="KW-0175">Coiled coil</keyword>
<keyword evidence="10" id="KW-0966">Cell projection</keyword>
<keyword evidence="11" id="KW-1185">Reference proteome</keyword>
<evidence type="ECO:0000313" key="10">
    <source>
        <dbReference type="EMBL" id="MBD7907132.1"/>
    </source>
</evidence>
<gene>
    <name evidence="10" type="primary">fliH</name>
    <name evidence="10" type="ORF">H9659_02130</name>
</gene>
<keyword evidence="10" id="KW-0282">Flagellum</keyword>
<organism evidence="10 11">
    <name type="scientific">Sporosarcina gallistercoris</name>
    <dbReference type="NCBI Taxonomy" id="2762245"/>
    <lineage>
        <taxon>Bacteria</taxon>
        <taxon>Bacillati</taxon>
        <taxon>Bacillota</taxon>
        <taxon>Bacilli</taxon>
        <taxon>Bacillales</taxon>
        <taxon>Caryophanaceae</taxon>
        <taxon>Sporosarcina</taxon>
    </lineage>
</organism>
<evidence type="ECO:0000256" key="7">
    <source>
        <dbReference type="NCBIfam" id="TIGR03825"/>
    </source>
</evidence>
<dbReference type="InterPro" id="IPR022524">
    <property type="entry name" value="FliH_Bacilli"/>
</dbReference>
<dbReference type="RefSeq" id="WP_191688272.1">
    <property type="nucleotide sequence ID" value="NZ_JACSQY010000001.1"/>
</dbReference>
<dbReference type="InterPro" id="IPR018035">
    <property type="entry name" value="Flagellar_FliH/T3SS_HrpE"/>
</dbReference>
<dbReference type="NCBIfam" id="TIGR03825">
    <property type="entry name" value="FliH_bacil"/>
    <property type="match status" value="1"/>
</dbReference>
<evidence type="ECO:0000256" key="5">
    <source>
        <dbReference type="ARBA" id="ARBA00022927"/>
    </source>
</evidence>
<dbReference type="Pfam" id="PF02108">
    <property type="entry name" value="FliH"/>
    <property type="match status" value="1"/>
</dbReference>
<evidence type="ECO:0000256" key="4">
    <source>
        <dbReference type="ARBA" id="ARBA00022795"/>
    </source>
</evidence>
<feature type="coiled-coil region" evidence="8">
    <location>
        <begin position="74"/>
        <end position="132"/>
    </location>
</feature>
<evidence type="ECO:0000256" key="1">
    <source>
        <dbReference type="ARBA" id="ARBA00003041"/>
    </source>
</evidence>
<keyword evidence="3" id="KW-0813">Transport</keyword>